<organism evidence="2 3">
    <name type="scientific">Thalassospira xiamenensis M-5 = DSM 17429</name>
    <dbReference type="NCBI Taxonomy" id="1123366"/>
    <lineage>
        <taxon>Bacteria</taxon>
        <taxon>Pseudomonadati</taxon>
        <taxon>Pseudomonadota</taxon>
        <taxon>Alphaproteobacteria</taxon>
        <taxon>Rhodospirillales</taxon>
        <taxon>Thalassospiraceae</taxon>
        <taxon>Thalassospira</taxon>
    </lineage>
</organism>
<protein>
    <recommendedName>
        <fullName evidence="4">DUF2059 domain-containing protein</fullName>
    </recommendedName>
</protein>
<feature type="chain" id="PRO_5044503501" description="DUF2059 domain-containing protein" evidence="1">
    <location>
        <begin position="23"/>
        <end position="315"/>
    </location>
</feature>
<evidence type="ECO:0008006" key="4">
    <source>
        <dbReference type="Google" id="ProtNLM"/>
    </source>
</evidence>
<gene>
    <name evidence="2" type="ORF">TH3_21513</name>
</gene>
<keyword evidence="1" id="KW-0732">Signal</keyword>
<dbReference type="AlphaFoldDB" id="A0AB72UJR1"/>
<geneLocation type="plasmid" evidence="3"/>
<evidence type="ECO:0000313" key="2">
    <source>
        <dbReference type="EMBL" id="AJD54375.1"/>
    </source>
</evidence>
<name>A0AB72UJR1_9PROT</name>
<reference evidence="2 3" key="1">
    <citation type="journal article" date="2012" name="J. Bacteriol.">
        <title>Genome sequence of Thalassospira xiamenensis type strain M-5.</title>
        <authorList>
            <person name="Lai Q."/>
            <person name="Shao Z."/>
        </authorList>
    </citation>
    <scope>NUCLEOTIDE SEQUENCE [LARGE SCALE GENOMIC DNA]</scope>
    <source>
        <strain evidence="2 3">M-5</strain>
    </source>
</reference>
<dbReference type="RefSeq" id="WP_007090973.1">
    <property type="nucleotide sequence ID" value="NZ_CP004389.1"/>
</dbReference>
<dbReference type="GeneID" id="31929942"/>
<dbReference type="Proteomes" id="UP000007127">
    <property type="component" value="Plasmid"/>
</dbReference>
<keyword evidence="2" id="KW-0614">Plasmid</keyword>
<dbReference type="KEGG" id="txi:TH3_21513"/>
<sequence>MRKIIFASALCLSSALTQPAWATGIPTVDVLAVQASELFRMFSGALQSKLANGQVLADSDLAKREQMAETVRSSVLSVEGCYSSTGALATAAAEQKSAAVAVTAESWLVDQARNALEDEPYGYNERVFARDADLKNKDMQPVDLVLQQASLSDDEMKVALESLSASTSPRNSDFGNIDNDMDARVRKMRHAWITSPAVVVLSQQAEAVSADEWRKTLSAMGHISEDAFANSDKLSMVEIFDYLVKSRYGGAGYYSKTLSGMITTPELLRELIRLSSINLRVNWERLELERAQALAQAVSSSSEFSEQFSIPVSSD</sequence>
<evidence type="ECO:0000313" key="3">
    <source>
        <dbReference type="Proteomes" id="UP000007127"/>
    </source>
</evidence>
<dbReference type="EMBL" id="CP004389">
    <property type="protein sequence ID" value="AJD54375.1"/>
    <property type="molecule type" value="Genomic_DNA"/>
</dbReference>
<accession>A0AB72UJR1</accession>
<feature type="signal peptide" evidence="1">
    <location>
        <begin position="1"/>
        <end position="22"/>
    </location>
</feature>
<proteinExistence type="predicted"/>
<evidence type="ECO:0000256" key="1">
    <source>
        <dbReference type="SAM" id="SignalP"/>
    </source>
</evidence>